<dbReference type="PANTHER" id="PTHR38034">
    <property type="entry name" value="INNER MEMBRANE PROTEIN YPJD"/>
    <property type="match status" value="1"/>
</dbReference>
<evidence type="ECO:0000256" key="1">
    <source>
        <dbReference type="SAM" id="Phobius"/>
    </source>
</evidence>
<feature type="transmembrane region" description="Helical" evidence="1">
    <location>
        <begin position="209"/>
        <end position="227"/>
    </location>
</feature>
<accession>A0AAW9R4S4</accession>
<dbReference type="RefSeq" id="WP_337334884.1">
    <property type="nucleotide sequence ID" value="NZ_JBBDHC010000006.1"/>
</dbReference>
<dbReference type="GO" id="GO:0017004">
    <property type="term" value="P:cytochrome complex assembly"/>
    <property type="evidence" value="ECO:0007669"/>
    <property type="project" value="InterPro"/>
</dbReference>
<sequence>MSGLLVYAAVIAYFAAAVWQVRALAGDAGVRTRVPAGLALLGAAGHAAAHLMAWHASGGPDMHFFAALSLIAFGTAALTAELSLSRPVGALGVVAYPLAALLLLLYHYGAAPATAASMGWQIQLHAWLSLLAYAALSLAALLAIMLWAQERGLRQRRLGRLLQVFPPLTLVETLMFRLIGVGFALLTLSLLTGVVFVENLFAQHLVHKTVLSLLAWVIFGILLLGRVRYGWRGRRAVRLALVAMALLGLGFFGSKFVLEVILARGE</sequence>
<organism evidence="3 4">
    <name type="scientific">Denitratimonas tolerans</name>
    <dbReference type="NCBI Taxonomy" id="1338420"/>
    <lineage>
        <taxon>Bacteria</taxon>
        <taxon>Pseudomonadati</taxon>
        <taxon>Pseudomonadota</taxon>
        <taxon>Gammaproteobacteria</taxon>
        <taxon>Lysobacterales</taxon>
        <taxon>Lysobacteraceae</taxon>
        <taxon>Denitratimonas</taxon>
    </lineage>
</organism>
<dbReference type="Proteomes" id="UP001364472">
    <property type="component" value="Unassembled WGS sequence"/>
</dbReference>
<name>A0AAW9R4S4_9GAMM</name>
<dbReference type="GO" id="GO:0020037">
    <property type="term" value="F:heme binding"/>
    <property type="evidence" value="ECO:0007669"/>
    <property type="project" value="InterPro"/>
</dbReference>
<dbReference type="GO" id="GO:0005886">
    <property type="term" value="C:plasma membrane"/>
    <property type="evidence" value="ECO:0007669"/>
    <property type="project" value="TreeGrafter"/>
</dbReference>
<evidence type="ECO:0000259" key="2">
    <source>
        <dbReference type="Pfam" id="PF01578"/>
    </source>
</evidence>
<feature type="transmembrane region" description="Helical" evidence="1">
    <location>
        <begin position="126"/>
        <end position="148"/>
    </location>
</feature>
<evidence type="ECO:0000313" key="3">
    <source>
        <dbReference type="EMBL" id="MEJ1249168.1"/>
    </source>
</evidence>
<comment type="caution">
    <text evidence="3">The sequence shown here is derived from an EMBL/GenBank/DDBJ whole genome shotgun (WGS) entry which is preliminary data.</text>
</comment>
<feature type="transmembrane region" description="Helical" evidence="1">
    <location>
        <begin position="62"/>
        <end position="80"/>
    </location>
</feature>
<gene>
    <name evidence="3" type="primary">ccsA</name>
    <name evidence="3" type="ORF">WB794_05710</name>
</gene>
<feature type="transmembrane region" description="Helical" evidence="1">
    <location>
        <begin position="87"/>
        <end position="106"/>
    </location>
</feature>
<feature type="transmembrane region" description="Helical" evidence="1">
    <location>
        <begin position="37"/>
        <end position="56"/>
    </location>
</feature>
<feature type="transmembrane region" description="Helical" evidence="1">
    <location>
        <begin position="6"/>
        <end position="25"/>
    </location>
</feature>
<keyword evidence="1" id="KW-0472">Membrane</keyword>
<dbReference type="InterPro" id="IPR002541">
    <property type="entry name" value="Cyt_c_assembly"/>
</dbReference>
<dbReference type="AlphaFoldDB" id="A0AAW9R4S4"/>
<reference evidence="3 4" key="1">
    <citation type="journal article" date="2016" name="Antonie Van Leeuwenhoek">
        <title>Denitratimonas tolerans gen. nov., sp. nov., a denitrifying bacterium isolated from a bioreactor for tannery wastewater treatment.</title>
        <authorList>
            <person name="Han S.I."/>
            <person name="Kim J.O."/>
            <person name="Lee Y.R."/>
            <person name="Ekpeghere K.I."/>
            <person name="Koh S.C."/>
            <person name="Whang K.S."/>
        </authorList>
    </citation>
    <scope>NUCLEOTIDE SEQUENCE [LARGE SCALE GENOMIC DNA]</scope>
    <source>
        <strain evidence="3 4">KACC 17565</strain>
    </source>
</reference>
<evidence type="ECO:0000313" key="4">
    <source>
        <dbReference type="Proteomes" id="UP001364472"/>
    </source>
</evidence>
<keyword evidence="4" id="KW-1185">Reference proteome</keyword>
<proteinExistence type="predicted"/>
<protein>
    <submittedName>
        <fullName evidence="3">Cytochrome c biogenesis protein CcsA</fullName>
    </submittedName>
</protein>
<feature type="transmembrane region" description="Helical" evidence="1">
    <location>
        <begin position="169"/>
        <end position="197"/>
    </location>
</feature>
<dbReference type="Pfam" id="PF01578">
    <property type="entry name" value="Cytochrom_C_asm"/>
    <property type="match status" value="1"/>
</dbReference>
<feature type="domain" description="Cytochrome c assembly protein" evidence="2">
    <location>
        <begin position="50"/>
        <end position="261"/>
    </location>
</feature>
<dbReference type="InterPro" id="IPR052372">
    <property type="entry name" value="YpjD/HemX"/>
</dbReference>
<dbReference type="EMBL" id="JBBDHC010000006">
    <property type="protein sequence ID" value="MEJ1249168.1"/>
    <property type="molecule type" value="Genomic_DNA"/>
</dbReference>
<keyword evidence="1" id="KW-0812">Transmembrane</keyword>
<feature type="transmembrane region" description="Helical" evidence="1">
    <location>
        <begin position="239"/>
        <end position="258"/>
    </location>
</feature>
<dbReference type="PANTHER" id="PTHR38034:SF1">
    <property type="entry name" value="INNER MEMBRANE PROTEIN YPJD"/>
    <property type="match status" value="1"/>
</dbReference>
<keyword evidence="1" id="KW-1133">Transmembrane helix</keyword>